<sequence length="148" mass="17230">MIIIAKENNKNNIIVPEPKDKPIYVKVSDETRGLIDKYKQHGTTISDLIKNAIKCYDNFKSISPEILAIIEKYKEDDDEPNITFIERAVKYFGEQKNLDRDLWVRARDEMKMMLIGKTTFNQLIRAAEEPKDSLEKPFKKNVAIDIIL</sequence>
<organism evidence="1">
    <name type="scientific">marine sediment metagenome</name>
    <dbReference type="NCBI Taxonomy" id="412755"/>
    <lineage>
        <taxon>unclassified sequences</taxon>
        <taxon>metagenomes</taxon>
        <taxon>ecological metagenomes</taxon>
    </lineage>
</organism>
<reference evidence="1" key="1">
    <citation type="journal article" date="2014" name="Front. Microbiol.">
        <title>High frequency of phylogenetically diverse reductive dehalogenase-homologous genes in deep subseafloor sedimentary metagenomes.</title>
        <authorList>
            <person name="Kawai M."/>
            <person name="Futagami T."/>
            <person name="Toyoda A."/>
            <person name="Takaki Y."/>
            <person name="Nishi S."/>
            <person name="Hori S."/>
            <person name="Arai W."/>
            <person name="Tsubouchi T."/>
            <person name="Morono Y."/>
            <person name="Uchiyama I."/>
            <person name="Ito T."/>
            <person name="Fujiyama A."/>
            <person name="Inagaki F."/>
            <person name="Takami H."/>
        </authorList>
    </citation>
    <scope>NUCLEOTIDE SEQUENCE</scope>
    <source>
        <strain evidence="1">Expedition CK06-06</strain>
    </source>
</reference>
<gene>
    <name evidence="1" type="ORF">S03H2_63480</name>
</gene>
<evidence type="ECO:0000313" key="1">
    <source>
        <dbReference type="EMBL" id="GAH85254.1"/>
    </source>
</evidence>
<protein>
    <submittedName>
        <fullName evidence="1">Uncharacterized protein</fullName>
    </submittedName>
</protein>
<comment type="caution">
    <text evidence="1">The sequence shown here is derived from an EMBL/GenBank/DDBJ whole genome shotgun (WGS) entry which is preliminary data.</text>
</comment>
<dbReference type="AlphaFoldDB" id="X1K4Q1"/>
<feature type="non-terminal residue" evidence="1">
    <location>
        <position position="148"/>
    </location>
</feature>
<proteinExistence type="predicted"/>
<name>X1K4Q1_9ZZZZ</name>
<dbReference type="EMBL" id="BARU01041140">
    <property type="protein sequence ID" value="GAH85254.1"/>
    <property type="molecule type" value="Genomic_DNA"/>
</dbReference>
<accession>X1K4Q1</accession>